<sequence length="362" mass="40671">MQVFYLCRIGIVMKIMLRKILGVCVFLIVQFFVRLDIYAQDTQYSQFYAAPIYLNPALTGASELTRIGVNYRNQWPGLDQSFNSYSAYIDHYIMDYNSGIGLIFNGSQESMAQLSTNEIGLSYAYRLQISQDIFFRVGGQVSFMQRNAFFSDLVFGSQIDIVNGTIGGITDELDGVPLDSKYSFMDYAVGGLFYTNKYWLGVSAHHLSEPNRSFVEGQISKLPMKLSAQGGVKFDLGHGGRDYFTHAYSERSISFAFNYKQQDPFNQLDLGAQVFLEPLVLGLWYRGLPTKNSLPNNEAVIGLVGVSLPSGLDIGYSYDVTVSKLGQKNSGGAHELSIRYTFLWGDPKSRNQRGRVIPCFKY</sequence>
<dbReference type="Pfam" id="PF11751">
    <property type="entry name" value="PorP_SprF"/>
    <property type="match status" value="1"/>
</dbReference>
<evidence type="ECO:0000313" key="3">
    <source>
        <dbReference type="Proteomes" id="UP000185221"/>
    </source>
</evidence>
<keyword evidence="1" id="KW-0812">Transmembrane</keyword>
<dbReference type="EMBL" id="FSRC01000002">
    <property type="protein sequence ID" value="SIO00531.1"/>
    <property type="molecule type" value="Genomic_DNA"/>
</dbReference>
<dbReference type="STRING" id="226505.SAMN05444394_2843"/>
<organism evidence="2 3">
    <name type="scientific">Algoriphagus halophilus</name>
    <dbReference type="NCBI Taxonomy" id="226505"/>
    <lineage>
        <taxon>Bacteria</taxon>
        <taxon>Pseudomonadati</taxon>
        <taxon>Bacteroidota</taxon>
        <taxon>Cytophagia</taxon>
        <taxon>Cytophagales</taxon>
        <taxon>Cyclobacteriaceae</taxon>
        <taxon>Algoriphagus</taxon>
    </lineage>
</organism>
<keyword evidence="3" id="KW-1185">Reference proteome</keyword>
<keyword evidence="1" id="KW-1133">Transmembrane helix</keyword>
<accession>A0A1N6FZA3</accession>
<evidence type="ECO:0000256" key="1">
    <source>
        <dbReference type="SAM" id="Phobius"/>
    </source>
</evidence>
<keyword evidence="1" id="KW-0472">Membrane</keyword>
<dbReference type="InterPro" id="IPR019861">
    <property type="entry name" value="PorP/SprF_Bacteroidetes"/>
</dbReference>
<dbReference type="AlphaFoldDB" id="A0A1N6FZA3"/>
<proteinExistence type="predicted"/>
<dbReference type="NCBIfam" id="TIGR03519">
    <property type="entry name" value="T9SS_PorP_fam"/>
    <property type="match status" value="1"/>
</dbReference>
<evidence type="ECO:0000313" key="2">
    <source>
        <dbReference type="EMBL" id="SIO00531.1"/>
    </source>
</evidence>
<gene>
    <name evidence="2" type="ORF">SAMN05444394_2843</name>
</gene>
<protein>
    <submittedName>
        <fullName evidence="2">Type IX secretion system membrane protein, PorP/SprF family</fullName>
    </submittedName>
</protein>
<reference evidence="3" key="1">
    <citation type="submission" date="2016-11" db="EMBL/GenBank/DDBJ databases">
        <authorList>
            <person name="Varghese N."/>
            <person name="Submissions S."/>
        </authorList>
    </citation>
    <scope>NUCLEOTIDE SEQUENCE [LARGE SCALE GENOMIC DNA]</scope>
    <source>
        <strain evidence="3">DSM 15292</strain>
    </source>
</reference>
<name>A0A1N6FZA3_9BACT</name>
<feature type="transmembrane region" description="Helical" evidence="1">
    <location>
        <begin position="20"/>
        <end position="39"/>
    </location>
</feature>
<dbReference type="Proteomes" id="UP000185221">
    <property type="component" value="Unassembled WGS sequence"/>
</dbReference>